<dbReference type="GO" id="GO:0016709">
    <property type="term" value="F:oxidoreductase activity, acting on paired donors, with incorporation or reduction of molecular oxygen, NAD(P)H as one donor, and incorporation of one atom of oxygen"/>
    <property type="evidence" value="ECO:0007669"/>
    <property type="project" value="UniProtKB-ARBA"/>
</dbReference>
<keyword evidence="3" id="KW-0274">FAD</keyword>
<keyword evidence="2" id="KW-0285">Flavoprotein</keyword>
<dbReference type="OrthoDB" id="1716816at2759"/>
<evidence type="ECO:0000313" key="8">
    <source>
        <dbReference type="Proteomes" id="UP000008142"/>
    </source>
</evidence>
<dbReference type="GO" id="GO:0071949">
    <property type="term" value="F:FAD binding"/>
    <property type="evidence" value="ECO:0007669"/>
    <property type="project" value="InterPro"/>
</dbReference>
<evidence type="ECO:0000256" key="4">
    <source>
        <dbReference type="ARBA" id="ARBA00023002"/>
    </source>
</evidence>
<dbReference type="Gene3D" id="3.50.50.60">
    <property type="entry name" value="FAD/NAD(P)-binding domain"/>
    <property type="match status" value="1"/>
</dbReference>
<evidence type="ECO:0000313" key="7">
    <source>
        <dbReference type="EMBL" id="EGC47649.1"/>
    </source>
</evidence>
<dbReference type="Proteomes" id="UP000008142">
    <property type="component" value="Unassembled WGS sequence"/>
</dbReference>
<dbReference type="InterPro" id="IPR038220">
    <property type="entry name" value="PHOX_C_sf"/>
</dbReference>
<dbReference type="InterPro" id="IPR036249">
    <property type="entry name" value="Thioredoxin-like_sf"/>
</dbReference>
<dbReference type="Pfam" id="PF07976">
    <property type="entry name" value="Phe_hydrox_dim"/>
    <property type="match status" value="1"/>
</dbReference>
<dbReference type="Gene3D" id="3.40.30.20">
    <property type="match status" value="1"/>
</dbReference>
<gene>
    <name evidence="7" type="ORF">HCEG_06864</name>
</gene>
<dbReference type="InterPro" id="IPR036188">
    <property type="entry name" value="FAD/NAD-bd_sf"/>
</dbReference>
<evidence type="ECO:0000259" key="6">
    <source>
        <dbReference type="Pfam" id="PF07976"/>
    </source>
</evidence>
<dbReference type="InterPro" id="IPR050641">
    <property type="entry name" value="RIFMO-like"/>
</dbReference>
<dbReference type="PANTHER" id="PTHR43004:SF7">
    <property type="entry name" value="P-HYDROXYBENZOATE-M-HYDROXYLASE"/>
    <property type="match status" value="1"/>
</dbReference>
<evidence type="ECO:0000259" key="5">
    <source>
        <dbReference type="Pfam" id="PF01494"/>
    </source>
</evidence>
<dbReference type="SUPFAM" id="SSF51905">
    <property type="entry name" value="FAD/NAD(P)-binding domain"/>
    <property type="match status" value="1"/>
</dbReference>
<dbReference type="SUPFAM" id="SSF54373">
    <property type="entry name" value="FAD-linked reductases, C-terminal domain"/>
    <property type="match status" value="1"/>
</dbReference>
<dbReference type="VEuPathDB" id="FungiDB:I7I53_01193"/>
<name>F0UNP4_AJEC8</name>
<dbReference type="HOGENOM" id="CLU_009665_9_3_1"/>
<evidence type="ECO:0000256" key="2">
    <source>
        <dbReference type="ARBA" id="ARBA00022630"/>
    </source>
</evidence>
<dbReference type="InterPro" id="IPR012941">
    <property type="entry name" value="Phe_hydrox_C_dim_dom"/>
</dbReference>
<dbReference type="AlphaFoldDB" id="F0UNP4"/>
<keyword evidence="4" id="KW-0560">Oxidoreductase</keyword>
<dbReference type="Gene3D" id="3.30.9.10">
    <property type="entry name" value="D-Amino Acid Oxidase, subunit A, domain 2"/>
    <property type="match status" value="1"/>
</dbReference>
<comment type="similarity">
    <text evidence="1">Belongs to the PheA/TfdB FAD monooxygenase family.</text>
</comment>
<proteinExistence type="inferred from homology"/>
<dbReference type="EMBL" id="DS990640">
    <property type="protein sequence ID" value="EGC47649.1"/>
    <property type="molecule type" value="Genomic_DNA"/>
</dbReference>
<feature type="domain" description="FAD-binding" evidence="5">
    <location>
        <begin position="7"/>
        <end position="131"/>
    </location>
</feature>
<dbReference type="PROSITE" id="PS51257">
    <property type="entry name" value="PROKAR_LIPOPROTEIN"/>
    <property type="match status" value="1"/>
</dbReference>
<accession>F0UNP4</accession>
<dbReference type="Pfam" id="PF01494">
    <property type="entry name" value="FAD_binding_3"/>
    <property type="match status" value="1"/>
</dbReference>
<evidence type="ECO:0000256" key="1">
    <source>
        <dbReference type="ARBA" id="ARBA00007801"/>
    </source>
</evidence>
<sequence>MSHSADKYDVVIIGAGPVGLLASSCFSKWRYKIKHIDKRPLPTKTGRAGGIQLRSLELLRNLGLKRKIMAREPARAYDVAFWNPLPDDTHSPILLHQGHIEKGFIKELAKHGTTVDRPWTVLGFKHDGKDNAYPVEVTLRDLDTNIHPISHVWGVIDGVVQTDFPGIMTKCTIQPGSGAVMIIPRESNMVRLCVQISSSTDSDWDPRKIATVSEIQQAATMILQPYHLEWDMVDMLPCSPYDTHPPPNWEQPATTKSVCEFTGGPDHPAKSSLFNPAGVKLLPGRAFLSCIVTRLSDSNKVALEQVIHTNGSFRIHLFAGDPDKTKQPVSDFAINLETKRSFYSSYQRRDISAVSPFERHNPHSPFFTLFVSVLRAYRHHIYIDDIPDIKAPDVKAAAHTKLGFAAENGGVVVLRPDGHIVCATRFVEGAARWMR</sequence>
<evidence type="ECO:0000256" key="3">
    <source>
        <dbReference type="ARBA" id="ARBA00022827"/>
    </source>
</evidence>
<reference evidence="8" key="1">
    <citation type="submission" date="2008-07" db="EMBL/GenBank/DDBJ databases">
        <title>Annotation of Ajellomyces capsulatus strain H88.</title>
        <authorList>
            <person name="Champion M."/>
            <person name="Cuomo C."/>
            <person name="Ma L.-J."/>
            <person name="Henn M.R."/>
            <person name="Sil A."/>
            <person name="Goldman B."/>
            <person name="Young S.K."/>
            <person name="Kodira C.D."/>
            <person name="Zeng Q."/>
            <person name="Koehrsen M."/>
            <person name="Alvarado L."/>
            <person name="Berlin A."/>
            <person name="Borenstein D."/>
            <person name="Chen Z."/>
            <person name="Engels R."/>
            <person name="Freedman E."/>
            <person name="Gellesch M."/>
            <person name="Goldberg J."/>
            <person name="Griggs A."/>
            <person name="Gujja S."/>
            <person name="Heiman D."/>
            <person name="Hepburn T."/>
            <person name="Howarth C."/>
            <person name="Jen D."/>
            <person name="Larson L."/>
            <person name="Lewis B."/>
            <person name="Mehta T."/>
            <person name="Park D."/>
            <person name="Pearson M."/>
            <person name="Roberts A."/>
            <person name="Saif S."/>
            <person name="Shea T."/>
            <person name="Shenoy N."/>
            <person name="Sisk P."/>
            <person name="Stolte C."/>
            <person name="Sykes S."/>
            <person name="Walk T."/>
            <person name="White J."/>
            <person name="Yandava C."/>
            <person name="Klein B."/>
            <person name="McEwen J.G."/>
            <person name="Puccia R."/>
            <person name="Goldman G.H."/>
            <person name="Felipe M.S."/>
            <person name="Nino-Vega G."/>
            <person name="San-Blas G."/>
            <person name="Taylor J."/>
            <person name="Mendoza L."/>
            <person name="Galagan J."/>
            <person name="Nusbaum C."/>
            <person name="Birren B."/>
        </authorList>
    </citation>
    <scope>NUCLEOTIDE SEQUENCE [LARGE SCALE GENOMIC DNA]</scope>
    <source>
        <strain evidence="8">H88</strain>
    </source>
</reference>
<protein>
    <submittedName>
        <fullName evidence="7">Phenol hydroxylase</fullName>
    </submittedName>
</protein>
<dbReference type="STRING" id="544711.F0UNP4"/>
<dbReference type="PANTHER" id="PTHR43004">
    <property type="entry name" value="TRK SYSTEM POTASSIUM UPTAKE PROTEIN"/>
    <property type="match status" value="1"/>
</dbReference>
<feature type="domain" description="Phenol hydroxylase-like C-terminal dimerisation" evidence="6">
    <location>
        <begin position="279"/>
        <end position="428"/>
    </location>
</feature>
<organism evidence="8">
    <name type="scientific">Ajellomyces capsulatus (strain H88)</name>
    <name type="common">Darling's disease fungus</name>
    <name type="synonym">Histoplasma capsulatum</name>
    <dbReference type="NCBI Taxonomy" id="544711"/>
    <lineage>
        <taxon>Eukaryota</taxon>
        <taxon>Fungi</taxon>
        <taxon>Dikarya</taxon>
        <taxon>Ascomycota</taxon>
        <taxon>Pezizomycotina</taxon>
        <taxon>Eurotiomycetes</taxon>
        <taxon>Eurotiomycetidae</taxon>
        <taxon>Onygenales</taxon>
        <taxon>Ajellomycetaceae</taxon>
        <taxon>Histoplasma</taxon>
    </lineage>
</organism>
<dbReference type="InterPro" id="IPR002938">
    <property type="entry name" value="FAD-bd"/>
</dbReference>
<dbReference type="SUPFAM" id="SSF52833">
    <property type="entry name" value="Thioredoxin-like"/>
    <property type="match status" value="1"/>
</dbReference>